<organism evidence="5 6">
    <name type="scientific">Actinacidiphila paucisporea</name>
    <dbReference type="NCBI Taxonomy" id="310782"/>
    <lineage>
        <taxon>Bacteria</taxon>
        <taxon>Bacillati</taxon>
        <taxon>Actinomycetota</taxon>
        <taxon>Actinomycetes</taxon>
        <taxon>Kitasatosporales</taxon>
        <taxon>Streptomycetaceae</taxon>
        <taxon>Actinacidiphila</taxon>
    </lineage>
</organism>
<keyword evidence="3 5" id="KW-0808">Transferase</keyword>
<name>A0A1M7LN00_9ACTN</name>
<feature type="domain" description="Glycosyltransferase 2-like" evidence="4">
    <location>
        <begin position="14"/>
        <end position="170"/>
    </location>
</feature>
<dbReference type="STRING" id="310782.SAMN05216499_114108"/>
<evidence type="ECO:0000256" key="1">
    <source>
        <dbReference type="ARBA" id="ARBA00006739"/>
    </source>
</evidence>
<dbReference type="InterPro" id="IPR001173">
    <property type="entry name" value="Glyco_trans_2-like"/>
</dbReference>
<proteinExistence type="inferred from homology"/>
<evidence type="ECO:0000313" key="6">
    <source>
        <dbReference type="Proteomes" id="UP000184111"/>
    </source>
</evidence>
<evidence type="ECO:0000259" key="4">
    <source>
        <dbReference type="Pfam" id="PF00535"/>
    </source>
</evidence>
<dbReference type="Proteomes" id="UP000184111">
    <property type="component" value="Unassembled WGS sequence"/>
</dbReference>
<dbReference type="InterPro" id="IPR029044">
    <property type="entry name" value="Nucleotide-diphossugar_trans"/>
</dbReference>
<dbReference type="GO" id="GO:0016757">
    <property type="term" value="F:glycosyltransferase activity"/>
    <property type="evidence" value="ECO:0007669"/>
    <property type="project" value="UniProtKB-KW"/>
</dbReference>
<evidence type="ECO:0000256" key="3">
    <source>
        <dbReference type="ARBA" id="ARBA00022679"/>
    </source>
</evidence>
<gene>
    <name evidence="5" type="ORF">SAMN05216499_114108</name>
</gene>
<reference evidence="5 6" key="1">
    <citation type="submission" date="2016-11" db="EMBL/GenBank/DDBJ databases">
        <authorList>
            <person name="Jaros S."/>
            <person name="Januszkiewicz K."/>
            <person name="Wedrychowicz H."/>
        </authorList>
    </citation>
    <scope>NUCLEOTIDE SEQUENCE [LARGE SCALE GENOMIC DNA]</scope>
    <source>
        <strain evidence="5 6">CGMCC 4.2025</strain>
    </source>
</reference>
<dbReference type="PANTHER" id="PTHR43685">
    <property type="entry name" value="GLYCOSYLTRANSFERASE"/>
    <property type="match status" value="1"/>
</dbReference>
<keyword evidence="6" id="KW-1185">Reference proteome</keyword>
<dbReference type="OrthoDB" id="9787979at2"/>
<dbReference type="EMBL" id="FRBI01000014">
    <property type="protein sequence ID" value="SHM79530.1"/>
    <property type="molecule type" value="Genomic_DNA"/>
</dbReference>
<dbReference type="Gene3D" id="3.90.550.10">
    <property type="entry name" value="Spore Coat Polysaccharide Biosynthesis Protein SpsA, Chain A"/>
    <property type="match status" value="1"/>
</dbReference>
<comment type="similarity">
    <text evidence="1">Belongs to the glycosyltransferase 2 family.</text>
</comment>
<keyword evidence="2" id="KW-0328">Glycosyltransferase</keyword>
<evidence type="ECO:0000256" key="2">
    <source>
        <dbReference type="ARBA" id="ARBA00022676"/>
    </source>
</evidence>
<accession>A0A1M7LN00</accession>
<dbReference type="Pfam" id="PF00535">
    <property type="entry name" value="Glycos_transf_2"/>
    <property type="match status" value="1"/>
</dbReference>
<protein>
    <submittedName>
        <fullName evidence="5">Glycosyltransferase, GT2 family</fullName>
    </submittedName>
</protein>
<dbReference type="PANTHER" id="PTHR43685:SF5">
    <property type="entry name" value="GLYCOSYLTRANSFERASE EPSE-RELATED"/>
    <property type="match status" value="1"/>
</dbReference>
<dbReference type="SUPFAM" id="SSF53448">
    <property type="entry name" value="Nucleotide-diphospho-sugar transferases"/>
    <property type="match status" value="1"/>
</dbReference>
<dbReference type="InterPro" id="IPR050834">
    <property type="entry name" value="Glycosyltransf_2"/>
</dbReference>
<evidence type="ECO:0000313" key="5">
    <source>
        <dbReference type="EMBL" id="SHM79530.1"/>
    </source>
</evidence>
<sequence length="306" mass="32480">MRDEPAPPTPGRVSVAVITRDRRDSLARTLDRLATLPERPPVLVVDNGSRDGTESMVRAHPVGATLLSPGRNLGALGRNLAVRHAATPYVAFSDDDSWWAPGALATAAALLDRHRGLGLLAARTLVGPEQREDPLNGQLAASPLPPAPGCPGRRVLGFLGCACVVRRSAFLDAGGYHPLLFFGAEETLLAYDLAARGWDACYAPEVVAHHHPATGGRAGRSPLVRRNALLTTWLRRPLTVAARHTSRLAADAVRGEPGAAAALRAALVRLPAAVRQRRVLPDRVEACARLLDRPAGHLTPATEEGV</sequence>
<dbReference type="AlphaFoldDB" id="A0A1M7LN00"/>
<dbReference type="RefSeq" id="WP_073500583.1">
    <property type="nucleotide sequence ID" value="NZ_FRBI01000014.1"/>
</dbReference>